<proteinExistence type="predicted"/>
<dbReference type="AlphaFoldDB" id="F0ZA86"/>
<accession>F0ZA86</accession>
<feature type="signal peptide" evidence="1">
    <location>
        <begin position="1"/>
        <end position="24"/>
    </location>
</feature>
<gene>
    <name evidence="2" type="ORF">DICPUDRAFT_75290</name>
</gene>
<dbReference type="EMBL" id="GL870962">
    <property type="protein sequence ID" value="EGC39188.1"/>
    <property type="molecule type" value="Genomic_DNA"/>
</dbReference>
<reference evidence="3" key="1">
    <citation type="journal article" date="2011" name="Genome Biol.">
        <title>Comparative genomics of the social amoebae Dictyostelium discoideum and Dictyostelium purpureum.</title>
        <authorList>
            <consortium name="US DOE Joint Genome Institute (JGI-PGF)"/>
            <person name="Sucgang R."/>
            <person name="Kuo A."/>
            <person name="Tian X."/>
            <person name="Salerno W."/>
            <person name="Parikh A."/>
            <person name="Feasley C.L."/>
            <person name="Dalin E."/>
            <person name="Tu H."/>
            <person name="Huang E."/>
            <person name="Barry K."/>
            <person name="Lindquist E."/>
            <person name="Shapiro H."/>
            <person name="Bruce D."/>
            <person name="Schmutz J."/>
            <person name="Salamov A."/>
            <person name="Fey P."/>
            <person name="Gaudet P."/>
            <person name="Anjard C."/>
            <person name="Babu M.M."/>
            <person name="Basu S."/>
            <person name="Bushmanova Y."/>
            <person name="van der Wel H."/>
            <person name="Katoh-Kurasawa M."/>
            <person name="Dinh C."/>
            <person name="Coutinho P.M."/>
            <person name="Saito T."/>
            <person name="Elias M."/>
            <person name="Schaap P."/>
            <person name="Kay R.R."/>
            <person name="Henrissat B."/>
            <person name="Eichinger L."/>
            <person name="Rivero F."/>
            <person name="Putnam N.H."/>
            <person name="West C.M."/>
            <person name="Loomis W.F."/>
            <person name="Chisholm R.L."/>
            <person name="Shaulsky G."/>
            <person name="Strassmann J.E."/>
            <person name="Queller D.C."/>
            <person name="Kuspa A."/>
            <person name="Grigoriev I.V."/>
        </authorList>
    </citation>
    <scope>NUCLEOTIDE SEQUENCE [LARGE SCALE GENOMIC DNA]</scope>
    <source>
        <strain evidence="3">QSDP1</strain>
    </source>
</reference>
<sequence>MINFKIILIYIIIINILFVQQSIQQQCDQCSDEGSPCGYLDRYDIYKITRCNDRLICVKTGVAHSNNICIYPSTIHGSCRYDSDCGTGLACLKINSTSERGICENIKFSRNGEPCRNDEHCAGRLSVCRKDICVTTSYRGECFDDMDCDIDDFCLDDGVNERTCQRKLKVDQGNCTVHGCENNSFCFSETNKCTKYFSLELNQTCEITKHCNIDNNLICDLNTRKCIPYVDPGISQFYDCMSNNSWCPYPTVCHCSGTCYNRFKTDREHKSSFNEMFECFDNYNCSLVLPNVRSPDSCVSRFCKKEYCHYSMVEKRGNFAISCNKRVDDYCNDLDNIPSVLVGDFNSTSTGGFTLPPTIPPSNNKSNNSNQLSHNNGSNYENNFVIKLIPNLLNNSFLTLLLFVLLI</sequence>
<evidence type="ECO:0008006" key="4">
    <source>
        <dbReference type="Google" id="ProtNLM"/>
    </source>
</evidence>
<dbReference type="InterPro" id="IPR052326">
    <property type="entry name" value="Diff-Dev_Assoc_Protein"/>
</dbReference>
<dbReference type="PANTHER" id="PTHR33459:SF18">
    <property type="entry name" value="DICKKOPF N-TERMINAL CYSTEINE-RICH DOMAIN-CONTAINING PROTEIN"/>
    <property type="match status" value="1"/>
</dbReference>
<dbReference type="OMA" id="TCANSAQ"/>
<organism evidence="2 3">
    <name type="scientific">Dictyostelium purpureum</name>
    <name type="common">Slime mold</name>
    <dbReference type="NCBI Taxonomy" id="5786"/>
    <lineage>
        <taxon>Eukaryota</taxon>
        <taxon>Amoebozoa</taxon>
        <taxon>Evosea</taxon>
        <taxon>Eumycetozoa</taxon>
        <taxon>Dictyostelia</taxon>
        <taxon>Dictyosteliales</taxon>
        <taxon>Dictyosteliaceae</taxon>
        <taxon>Dictyostelium</taxon>
    </lineage>
</organism>
<feature type="chain" id="PRO_5003263456" description="Dickkopf N-terminal cysteine-rich domain-containing protein" evidence="1">
    <location>
        <begin position="25"/>
        <end position="407"/>
    </location>
</feature>
<dbReference type="GeneID" id="10510213"/>
<dbReference type="Proteomes" id="UP000001064">
    <property type="component" value="Unassembled WGS sequence"/>
</dbReference>
<name>F0ZA86_DICPU</name>
<keyword evidence="1" id="KW-0732">Signal</keyword>
<protein>
    <recommendedName>
        <fullName evidence="4">Dickkopf N-terminal cysteine-rich domain-containing protein</fullName>
    </recommendedName>
</protein>
<evidence type="ECO:0000313" key="2">
    <source>
        <dbReference type="EMBL" id="EGC39188.1"/>
    </source>
</evidence>
<dbReference type="KEGG" id="dpp:DICPUDRAFT_75290"/>
<dbReference type="PANTHER" id="PTHR33459">
    <property type="entry name" value="DD-GDCA PROTEIN"/>
    <property type="match status" value="1"/>
</dbReference>
<dbReference type="VEuPathDB" id="AmoebaDB:DICPUDRAFT_75290"/>
<evidence type="ECO:0000313" key="3">
    <source>
        <dbReference type="Proteomes" id="UP000001064"/>
    </source>
</evidence>
<keyword evidence="3" id="KW-1185">Reference proteome</keyword>
<dbReference type="RefSeq" id="XP_003284334.1">
    <property type="nucleotide sequence ID" value="XM_003284286.1"/>
</dbReference>
<evidence type="ECO:0000256" key="1">
    <source>
        <dbReference type="SAM" id="SignalP"/>
    </source>
</evidence>
<dbReference type="InParanoid" id="F0ZA86"/>